<evidence type="ECO:0000256" key="2">
    <source>
        <dbReference type="SAM" id="Phobius"/>
    </source>
</evidence>
<dbReference type="AlphaFoldDB" id="A0A4S8NAN2"/>
<dbReference type="Proteomes" id="UP000307087">
    <property type="component" value="Unassembled WGS sequence"/>
</dbReference>
<feature type="compositionally biased region" description="Acidic residues" evidence="1">
    <location>
        <begin position="104"/>
        <end position="115"/>
    </location>
</feature>
<keyword evidence="4" id="KW-1185">Reference proteome</keyword>
<organism evidence="3 4">
    <name type="scientific">Nocardioides caeni</name>
    <dbReference type="NCBI Taxonomy" id="574700"/>
    <lineage>
        <taxon>Bacteria</taxon>
        <taxon>Bacillati</taxon>
        <taxon>Actinomycetota</taxon>
        <taxon>Actinomycetes</taxon>
        <taxon>Propionibacteriales</taxon>
        <taxon>Nocardioidaceae</taxon>
        <taxon>Nocardioides</taxon>
    </lineage>
</organism>
<dbReference type="RefSeq" id="WP_136563181.1">
    <property type="nucleotide sequence ID" value="NZ_BAABLS010000004.1"/>
</dbReference>
<sequence length="115" mass="11438">MNDQTAPQQPPTTHWVSDPTTGEYDAPAAPRPKRRRARAVAAAAAAAVVAGFSGYAVGHVTADPDPSVASQVGEDGQQGFPGGQPPSGGTGEMGTPPDGAPEATTDDTATDPGTD</sequence>
<feature type="transmembrane region" description="Helical" evidence="2">
    <location>
        <begin position="39"/>
        <end position="58"/>
    </location>
</feature>
<name>A0A4S8NAN2_9ACTN</name>
<feature type="compositionally biased region" description="Low complexity" evidence="1">
    <location>
        <begin position="93"/>
        <end position="103"/>
    </location>
</feature>
<feature type="region of interest" description="Disordered" evidence="1">
    <location>
        <begin position="1"/>
        <end position="37"/>
    </location>
</feature>
<feature type="region of interest" description="Disordered" evidence="1">
    <location>
        <begin position="57"/>
        <end position="115"/>
    </location>
</feature>
<evidence type="ECO:0000256" key="1">
    <source>
        <dbReference type="SAM" id="MobiDB-lite"/>
    </source>
</evidence>
<feature type="compositionally biased region" description="Polar residues" evidence="1">
    <location>
        <begin position="1"/>
        <end position="20"/>
    </location>
</feature>
<evidence type="ECO:0000313" key="4">
    <source>
        <dbReference type="Proteomes" id="UP000307087"/>
    </source>
</evidence>
<keyword evidence="2" id="KW-0472">Membrane</keyword>
<dbReference type="EMBL" id="STGW01000007">
    <property type="protein sequence ID" value="THV12129.1"/>
    <property type="molecule type" value="Genomic_DNA"/>
</dbReference>
<keyword evidence="2" id="KW-0812">Transmembrane</keyword>
<comment type="caution">
    <text evidence="3">The sequence shown here is derived from an EMBL/GenBank/DDBJ whole genome shotgun (WGS) entry which is preliminary data.</text>
</comment>
<gene>
    <name evidence="3" type="ORF">E9934_12320</name>
</gene>
<evidence type="ECO:0000313" key="3">
    <source>
        <dbReference type="EMBL" id="THV12129.1"/>
    </source>
</evidence>
<accession>A0A4S8NAN2</accession>
<reference evidence="3 4" key="1">
    <citation type="journal article" date="2009" name="Int. J. Syst. Evol. Microbiol.">
        <title>Nocardioides caeni sp. nov., isolated from wastewater.</title>
        <authorList>
            <person name="Yoon J.H."/>
            <person name="Kang S.J."/>
            <person name="Park S."/>
            <person name="Kim W."/>
            <person name="Oh T.K."/>
        </authorList>
    </citation>
    <scope>NUCLEOTIDE SEQUENCE [LARGE SCALE GENOMIC DNA]</scope>
    <source>
        <strain evidence="3 4">DSM 23134</strain>
    </source>
</reference>
<proteinExistence type="predicted"/>
<feature type="compositionally biased region" description="Gly residues" evidence="1">
    <location>
        <begin position="79"/>
        <end position="92"/>
    </location>
</feature>
<protein>
    <submittedName>
        <fullName evidence="3">Uncharacterized protein</fullName>
    </submittedName>
</protein>
<keyword evidence="2" id="KW-1133">Transmembrane helix</keyword>